<reference evidence="2" key="2">
    <citation type="journal article" date="2015" name="Data Brief">
        <title>Shoot transcriptome of the giant reed, Arundo donax.</title>
        <authorList>
            <person name="Barrero R.A."/>
            <person name="Guerrero F.D."/>
            <person name="Moolhuijzen P."/>
            <person name="Goolsby J.A."/>
            <person name="Tidwell J."/>
            <person name="Bellgard S.E."/>
            <person name="Bellgard M.I."/>
        </authorList>
    </citation>
    <scope>NUCLEOTIDE SEQUENCE</scope>
    <source>
        <tissue evidence="2">Shoot tissue taken approximately 20 cm above the soil surface</tissue>
    </source>
</reference>
<sequence length="34" mass="4012">MLITCDIDISFIKFLQNYCFGMCSFLVVHFSFDL</sequence>
<keyword evidence="1" id="KW-1133">Transmembrane helix</keyword>
<evidence type="ECO:0000313" key="2">
    <source>
        <dbReference type="EMBL" id="JAD59293.1"/>
    </source>
</evidence>
<keyword evidence="1" id="KW-0812">Transmembrane</keyword>
<reference evidence="2" key="1">
    <citation type="submission" date="2014-09" db="EMBL/GenBank/DDBJ databases">
        <authorList>
            <person name="Magalhaes I.L.F."/>
            <person name="Oliveira U."/>
            <person name="Santos F.R."/>
            <person name="Vidigal T.H.D.A."/>
            <person name="Brescovit A.D."/>
            <person name="Santos A.J."/>
        </authorList>
    </citation>
    <scope>NUCLEOTIDE SEQUENCE</scope>
    <source>
        <tissue evidence="2">Shoot tissue taken approximately 20 cm above the soil surface</tissue>
    </source>
</reference>
<name>A0A0A9BAU5_ARUDO</name>
<dbReference type="AlphaFoldDB" id="A0A0A9BAU5"/>
<dbReference type="EMBL" id="GBRH01238602">
    <property type="protein sequence ID" value="JAD59293.1"/>
    <property type="molecule type" value="Transcribed_RNA"/>
</dbReference>
<organism evidence="2">
    <name type="scientific">Arundo donax</name>
    <name type="common">Giant reed</name>
    <name type="synonym">Donax arundinaceus</name>
    <dbReference type="NCBI Taxonomy" id="35708"/>
    <lineage>
        <taxon>Eukaryota</taxon>
        <taxon>Viridiplantae</taxon>
        <taxon>Streptophyta</taxon>
        <taxon>Embryophyta</taxon>
        <taxon>Tracheophyta</taxon>
        <taxon>Spermatophyta</taxon>
        <taxon>Magnoliopsida</taxon>
        <taxon>Liliopsida</taxon>
        <taxon>Poales</taxon>
        <taxon>Poaceae</taxon>
        <taxon>PACMAD clade</taxon>
        <taxon>Arundinoideae</taxon>
        <taxon>Arundineae</taxon>
        <taxon>Arundo</taxon>
    </lineage>
</organism>
<keyword evidence="1" id="KW-0472">Membrane</keyword>
<feature type="transmembrane region" description="Helical" evidence="1">
    <location>
        <begin position="12"/>
        <end position="32"/>
    </location>
</feature>
<evidence type="ECO:0000256" key="1">
    <source>
        <dbReference type="SAM" id="Phobius"/>
    </source>
</evidence>
<proteinExistence type="predicted"/>
<protein>
    <submittedName>
        <fullName evidence="2">Uncharacterized protein</fullName>
    </submittedName>
</protein>
<accession>A0A0A9BAU5</accession>